<evidence type="ECO:0000313" key="13">
    <source>
        <dbReference type="Proteomes" id="UP000836841"/>
    </source>
</evidence>
<keyword evidence="7 8" id="KW-0539">Nucleus</keyword>
<dbReference type="Proteomes" id="UP000836841">
    <property type="component" value="Chromosome 7"/>
</dbReference>
<dbReference type="GO" id="GO:0008270">
    <property type="term" value="F:zinc ion binding"/>
    <property type="evidence" value="ECO:0007669"/>
    <property type="project" value="UniProtKB-KW"/>
</dbReference>
<dbReference type="InterPro" id="IPR003851">
    <property type="entry name" value="Znf_Dof"/>
</dbReference>
<evidence type="ECO:0000256" key="8">
    <source>
        <dbReference type="PROSITE-ProRule" id="PRU00071"/>
    </source>
</evidence>
<reference evidence="12 13" key="1">
    <citation type="submission" date="2022-03" db="EMBL/GenBank/DDBJ databases">
        <authorList>
            <person name="Nunn A."/>
            <person name="Chopra R."/>
            <person name="Nunn A."/>
            <person name="Contreras Garrido A."/>
        </authorList>
    </citation>
    <scope>NUCLEOTIDE SEQUENCE [LARGE SCALE GENOMIC DNA]</scope>
</reference>
<feature type="compositionally biased region" description="Low complexity" evidence="10">
    <location>
        <begin position="83"/>
        <end position="94"/>
    </location>
</feature>
<feature type="domain" description="Dof-type" evidence="11">
    <location>
        <begin position="14"/>
        <end position="68"/>
    </location>
</feature>
<evidence type="ECO:0000256" key="5">
    <source>
        <dbReference type="ARBA" id="ARBA00023125"/>
    </source>
</evidence>
<dbReference type="GO" id="GO:0003700">
    <property type="term" value="F:DNA-binding transcription factor activity"/>
    <property type="evidence" value="ECO:0007669"/>
    <property type="project" value="UniProtKB-UniRule"/>
</dbReference>
<evidence type="ECO:0000256" key="1">
    <source>
        <dbReference type="ARBA" id="ARBA00022723"/>
    </source>
</evidence>
<dbReference type="EMBL" id="OU466863">
    <property type="protein sequence ID" value="CAH2078408.1"/>
    <property type="molecule type" value="Genomic_DNA"/>
</dbReference>
<evidence type="ECO:0000313" key="12">
    <source>
        <dbReference type="EMBL" id="CAH2078408.1"/>
    </source>
</evidence>
<evidence type="ECO:0000256" key="2">
    <source>
        <dbReference type="ARBA" id="ARBA00022771"/>
    </source>
</evidence>
<dbReference type="InterPro" id="IPR045174">
    <property type="entry name" value="Dof"/>
</dbReference>
<dbReference type="PANTHER" id="PTHR31992">
    <property type="entry name" value="DOF ZINC FINGER PROTEIN DOF1.4-RELATED"/>
    <property type="match status" value="1"/>
</dbReference>
<dbReference type="GO" id="GO:0005634">
    <property type="term" value="C:nucleus"/>
    <property type="evidence" value="ECO:0007669"/>
    <property type="project" value="UniProtKB-SubCell"/>
</dbReference>
<feature type="region of interest" description="Disordered" evidence="10">
    <location>
        <begin position="143"/>
        <end position="169"/>
    </location>
</feature>
<keyword evidence="1 9" id="KW-0479">Metal-binding</keyword>
<evidence type="ECO:0000256" key="10">
    <source>
        <dbReference type="SAM" id="MobiDB-lite"/>
    </source>
</evidence>
<gene>
    <name evidence="12" type="ORF">TAV2_LOCUS25180</name>
</gene>
<keyword evidence="13" id="KW-1185">Reference proteome</keyword>
<sequence length="169" mass="18833">MNKTNRVNEKPPPRMCPRCDSNNTKFCYYNNHCMSQPRYFCKNCRRYWTHGGTLRDIPIGGSSRKSKRPKKVQETNKVGGSSGESSSSVGNHFGSSLEVHPDMINVLPIRTFPPIEASYVSDESFLPNYYNFGSNDLVGHPLINQSSGGSGGVNSDPNSNRINQENLNN</sequence>
<dbReference type="PROSITE" id="PS50884">
    <property type="entry name" value="ZF_DOF_2"/>
    <property type="match status" value="1"/>
</dbReference>
<evidence type="ECO:0000256" key="6">
    <source>
        <dbReference type="ARBA" id="ARBA00023163"/>
    </source>
</evidence>
<keyword evidence="6 9" id="KW-0804">Transcription</keyword>
<protein>
    <recommendedName>
        <fullName evidence="9">Dof zinc finger protein</fullName>
    </recommendedName>
</protein>
<evidence type="ECO:0000256" key="9">
    <source>
        <dbReference type="RuleBase" id="RU369094"/>
    </source>
</evidence>
<comment type="function">
    <text evidence="9">Transcription factor that binds specifically to a 5'-AA[AG]G-3' consensus core sequence.</text>
</comment>
<proteinExistence type="predicted"/>
<keyword evidence="5 8" id="KW-0238">DNA-binding</keyword>
<evidence type="ECO:0000259" key="11">
    <source>
        <dbReference type="PROSITE" id="PS50884"/>
    </source>
</evidence>
<name>A0AAU9T6Y9_THLAR</name>
<evidence type="ECO:0000256" key="7">
    <source>
        <dbReference type="ARBA" id="ARBA00023242"/>
    </source>
</evidence>
<keyword evidence="2 8" id="KW-0863">Zinc-finger</keyword>
<dbReference type="PROSITE" id="PS01361">
    <property type="entry name" value="ZF_DOF_1"/>
    <property type="match status" value="1"/>
</dbReference>
<keyword evidence="3 9" id="KW-0862">Zinc</keyword>
<accession>A0AAU9T6Y9</accession>
<feature type="region of interest" description="Disordered" evidence="10">
    <location>
        <begin position="55"/>
        <end position="94"/>
    </location>
</feature>
<keyword evidence="4 9" id="KW-0805">Transcription regulation</keyword>
<evidence type="ECO:0000256" key="4">
    <source>
        <dbReference type="ARBA" id="ARBA00023015"/>
    </source>
</evidence>
<organism evidence="12 13">
    <name type="scientific">Thlaspi arvense</name>
    <name type="common">Field penny-cress</name>
    <dbReference type="NCBI Taxonomy" id="13288"/>
    <lineage>
        <taxon>Eukaryota</taxon>
        <taxon>Viridiplantae</taxon>
        <taxon>Streptophyta</taxon>
        <taxon>Embryophyta</taxon>
        <taxon>Tracheophyta</taxon>
        <taxon>Spermatophyta</taxon>
        <taxon>Magnoliopsida</taxon>
        <taxon>eudicotyledons</taxon>
        <taxon>Gunneridae</taxon>
        <taxon>Pentapetalae</taxon>
        <taxon>rosids</taxon>
        <taxon>malvids</taxon>
        <taxon>Brassicales</taxon>
        <taxon>Brassicaceae</taxon>
        <taxon>Thlaspideae</taxon>
        <taxon>Thlaspi</taxon>
    </lineage>
</organism>
<dbReference type="GO" id="GO:0003677">
    <property type="term" value="F:DNA binding"/>
    <property type="evidence" value="ECO:0007669"/>
    <property type="project" value="UniProtKB-UniRule"/>
</dbReference>
<dbReference type="Pfam" id="PF02701">
    <property type="entry name" value="Zn_ribbon_Dof"/>
    <property type="match status" value="1"/>
</dbReference>
<dbReference type="AlphaFoldDB" id="A0AAU9T6Y9"/>
<evidence type="ECO:0000256" key="3">
    <source>
        <dbReference type="ARBA" id="ARBA00022833"/>
    </source>
</evidence>
<comment type="subcellular location">
    <subcellularLocation>
        <location evidence="8 9">Nucleus</location>
    </subcellularLocation>
</comment>